<feature type="compositionally biased region" description="Polar residues" evidence="1">
    <location>
        <begin position="551"/>
        <end position="561"/>
    </location>
</feature>
<sequence length="589" mass="64302">MAPRKHNDSVLTKAWCVCGLVVSWIAGMSALLAGGIYLYGELRDGNAAHISMSDTWREVLPLGLNIFVTLLNDSMGYIHTCSLRWSLHREGKLDFNSNLRLLTSAKRNRPNSAIPNAIYLAGIVLSYGSTSLIFLSLNPQLARLLGKDYDNADVNGVHINSIALFTLGGGFLLQAIITNWALAQTDIPTWSSNPLDVALACTYEHDGHRVVRRVGRCMMGVHLTKKIPGLYKPIPRQRPMITAHPHVRWILALLWALPILSGIWGGGVYAYILRDARKGVLGRSWSLLPVFTGNIDTNCRTHQCTDGTSVLNVGWSASNGTAGTVGAVFLIMGFQSVVTLSLHCAELIVNLARDEKVYRALIGPKGTNGHYNSILAACTSWRTLFLFALKAGVHWMFGLAINLQFRLGVNMQPPQIFYFAGFSLAAAVFGLLLSLWRPGGYLPPSYGHVQTIVDIVDEWAPSGCMYWGEKDAVYPGYTGTSTHPLPEPSETRLYGGQHDGRHPGPAWASAAPTELRNLSPSPTTPTVYSPGFTSLHPYHSQWAQQAHQAQNRSSQNSLNSAYSGRSGRSGRSGYSTQSTQPLLSGYNIG</sequence>
<feature type="transmembrane region" description="Helical" evidence="2">
    <location>
        <begin position="249"/>
        <end position="272"/>
    </location>
</feature>
<evidence type="ECO:0000313" key="3">
    <source>
        <dbReference type="EMBL" id="SPQ20449.1"/>
    </source>
</evidence>
<protein>
    <submittedName>
        <fullName evidence="3">4f2db945-9749-4c83-a806-3fc3cf9f9991</fullName>
    </submittedName>
</protein>
<feature type="transmembrane region" description="Helical" evidence="2">
    <location>
        <begin position="12"/>
        <end position="39"/>
    </location>
</feature>
<feature type="compositionally biased region" description="Low complexity" evidence="1">
    <location>
        <begin position="541"/>
        <end position="550"/>
    </location>
</feature>
<accession>A0A446BDB1</accession>
<feature type="transmembrane region" description="Helical" evidence="2">
    <location>
        <begin position="117"/>
        <end position="137"/>
    </location>
</feature>
<feature type="compositionally biased region" description="Low complexity" evidence="1">
    <location>
        <begin position="562"/>
        <end position="580"/>
    </location>
</feature>
<keyword evidence="2" id="KW-0472">Membrane</keyword>
<reference evidence="3 4" key="1">
    <citation type="submission" date="2018-04" db="EMBL/GenBank/DDBJ databases">
        <authorList>
            <person name="Huttner S."/>
            <person name="Dainat J."/>
        </authorList>
    </citation>
    <scope>NUCLEOTIDE SEQUENCE [LARGE SCALE GENOMIC DNA]</scope>
</reference>
<dbReference type="AlphaFoldDB" id="A0A446BDB1"/>
<dbReference type="Proteomes" id="UP000289323">
    <property type="component" value="Unassembled WGS sequence"/>
</dbReference>
<evidence type="ECO:0000256" key="1">
    <source>
        <dbReference type="SAM" id="MobiDB-lite"/>
    </source>
</evidence>
<evidence type="ECO:0000256" key="2">
    <source>
        <dbReference type="SAM" id="Phobius"/>
    </source>
</evidence>
<feature type="region of interest" description="Disordered" evidence="1">
    <location>
        <begin position="541"/>
        <end position="589"/>
    </location>
</feature>
<keyword evidence="2" id="KW-0812">Transmembrane</keyword>
<proteinExistence type="predicted"/>
<feature type="transmembrane region" description="Helical" evidence="2">
    <location>
        <begin position="416"/>
        <end position="436"/>
    </location>
</feature>
<feature type="region of interest" description="Disordered" evidence="1">
    <location>
        <begin position="478"/>
        <end position="509"/>
    </location>
</feature>
<organism evidence="3 4">
    <name type="scientific">Thermothielavioides terrestris</name>
    <dbReference type="NCBI Taxonomy" id="2587410"/>
    <lineage>
        <taxon>Eukaryota</taxon>
        <taxon>Fungi</taxon>
        <taxon>Dikarya</taxon>
        <taxon>Ascomycota</taxon>
        <taxon>Pezizomycotina</taxon>
        <taxon>Sordariomycetes</taxon>
        <taxon>Sordariomycetidae</taxon>
        <taxon>Sordariales</taxon>
        <taxon>Chaetomiaceae</taxon>
        <taxon>Thermothielavioides</taxon>
    </lineage>
</organism>
<evidence type="ECO:0000313" key="4">
    <source>
        <dbReference type="Proteomes" id="UP000289323"/>
    </source>
</evidence>
<dbReference type="EMBL" id="OUUZ01000004">
    <property type="protein sequence ID" value="SPQ20449.1"/>
    <property type="molecule type" value="Genomic_DNA"/>
</dbReference>
<gene>
    <name evidence="3" type="ORF">TT172_LOCUS2868</name>
</gene>
<feature type="transmembrane region" description="Helical" evidence="2">
    <location>
        <begin position="384"/>
        <end position="404"/>
    </location>
</feature>
<keyword evidence="2" id="KW-1133">Transmembrane helix</keyword>
<name>A0A446BDB1_9PEZI</name>
<feature type="transmembrane region" description="Helical" evidence="2">
    <location>
        <begin position="157"/>
        <end position="182"/>
    </location>
</feature>